<dbReference type="Pfam" id="PF07508">
    <property type="entry name" value="Recombinase"/>
    <property type="match status" value="1"/>
</dbReference>
<dbReference type="InterPro" id="IPR011109">
    <property type="entry name" value="DNA_bind_recombinase_dom"/>
</dbReference>
<feature type="domain" description="Resolvase/invertase-type recombinase catalytic" evidence="1">
    <location>
        <begin position="2"/>
        <end position="150"/>
    </location>
</feature>
<dbReference type="Proteomes" id="UP000473525">
    <property type="component" value="Unassembled WGS sequence"/>
</dbReference>
<dbReference type="EMBL" id="WSEK01000004">
    <property type="protein sequence ID" value="MVQ48307.1"/>
    <property type="molecule type" value="Genomic_DNA"/>
</dbReference>
<dbReference type="GO" id="GO:0003677">
    <property type="term" value="F:DNA binding"/>
    <property type="evidence" value="ECO:0007669"/>
    <property type="project" value="InterPro"/>
</dbReference>
<feature type="domain" description="Recombinase" evidence="2">
    <location>
        <begin position="158"/>
        <end position="261"/>
    </location>
</feature>
<dbReference type="InterPro" id="IPR038109">
    <property type="entry name" value="DNA_bind_recomb_sf"/>
</dbReference>
<dbReference type="PANTHER" id="PTHR30461:SF23">
    <property type="entry name" value="DNA RECOMBINASE-RELATED"/>
    <property type="match status" value="1"/>
</dbReference>
<evidence type="ECO:0000259" key="2">
    <source>
        <dbReference type="PROSITE" id="PS51737"/>
    </source>
</evidence>
<sequence>MRALIYARISKDRVGAGIKVATQEADCRTLADRLGATVVGVYVDNDLSAYSGKQRPQYLALLERVAAGDADVVIAWHTDRLHRNPTELEAYIDACERGGVDTHTVRAGRIDLTTPSGKLFARNLGSYARFEIEHAIDRQRRAKRRAATEGTWKGGRRPFGYNADGVTVRDSEADAIREAADRVLAGDSLAAIAREWNRRGITTTTGKEWRPDGPRRILLRPRNAGFMEHQGEIIGEAEWPPVIEPEKWRAVTRLLTNPARRTAPSSSGVRWLGSGLYRCWACDGPVRVGASKGISTYRCRERSHVARAQEPLDDFVTKAIVRWLRESDRADLLWTPPGTDVGALETEAATLTGRKQALASMFARGEIDGPQLATATSELEARLEQIRDAVTSAYSGTALEGVASAPDPGQAWLDLPLDRQRAVLDAVVVVTLLASPRGRPAGWVEGLPYFRPDTVRLDWRSGD</sequence>
<evidence type="ECO:0000313" key="3">
    <source>
        <dbReference type="EMBL" id="MVQ48307.1"/>
    </source>
</evidence>
<dbReference type="Gene3D" id="3.40.50.1390">
    <property type="entry name" value="Resolvase, N-terminal catalytic domain"/>
    <property type="match status" value="1"/>
</dbReference>
<dbReference type="InterPro" id="IPR036162">
    <property type="entry name" value="Resolvase-like_N_sf"/>
</dbReference>
<dbReference type="CDD" id="cd00338">
    <property type="entry name" value="Ser_Recombinase"/>
    <property type="match status" value="1"/>
</dbReference>
<evidence type="ECO:0000313" key="4">
    <source>
        <dbReference type="Proteomes" id="UP000473525"/>
    </source>
</evidence>
<comment type="caution">
    <text evidence="3">The sequence shown here is derived from an EMBL/GenBank/DDBJ whole genome shotgun (WGS) entry which is preliminary data.</text>
</comment>
<keyword evidence="4" id="KW-1185">Reference proteome</keyword>
<organism evidence="3 4">
    <name type="scientific">Nocardioides agri</name>
    <dbReference type="NCBI Taxonomy" id="2682843"/>
    <lineage>
        <taxon>Bacteria</taxon>
        <taxon>Bacillati</taxon>
        <taxon>Actinomycetota</taxon>
        <taxon>Actinomycetes</taxon>
        <taxon>Propionibacteriales</taxon>
        <taxon>Nocardioidaceae</taxon>
        <taxon>Nocardioides</taxon>
    </lineage>
</organism>
<proteinExistence type="predicted"/>
<dbReference type="AlphaFoldDB" id="A0A6L6XNI6"/>
<dbReference type="PROSITE" id="PS51737">
    <property type="entry name" value="RECOMBINASE_DNA_BIND"/>
    <property type="match status" value="1"/>
</dbReference>
<dbReference type="SMART" id="SM00857">
    <property type="entry name" value="Resolvase"/>
    <property type="match status" value="1"/>
</dbReference>
<dbReference type="SUPFAM" id="SSF53041">
    <property type="entry name" value="Resolvase-like"/>
    <property type="match status" value="1"/>
</dbReference>
<protein>
    <submittedName>
        <fullName evidence="3">Recombinase family protein</fullName>
    </submittedName>
</protein>
<dbReference type="InterPro" id="IPR050639">
    <property type="entry name" value="SSR_resolvase"/>
</dbReference>
<dbReference type="RefSeq" id="WP_157340433.1">
    <property type="nucleotide sequence ID" value="NZ_WSEK01000004.1"/>
</dbReference>
<reference evidence="3 4" key="1">
    <citation type="submission" date="2019-12" db="EMBL/GenBank/DDBJ databases">
        <authorList>
            <person name="Huq M.A."/>
        </authorList>
    </citation>
    <scope>NUCLEOTIDE SEQUENCE [LARGE SCALE GENOMIC DNA]</scope>
    <source>
        <strain evidence="3 4">MAH-18</strain>
    </source>
</reference>
<accession>A0A6L6XNI6</accession>
<dbReference type="PANTHER" id="PTHR30461">
    <property type="entry name" value="DNA-INVERTASE FROM LAMBDOID PROPHAGE"/>
    <property type="match status" value="1"/>
</dbReference>
<gene>
    <name evidence="3" type="ORF">GON03_03875</name>
</gene>
<evidence type="ECO:0000259" key="1">
    <source>
        <dbReference type="PROSITE" id="PS51736"/>
    </source>
</evidence>
<dbReference type="Pfam" id="PF00239">
    <property type="entry name" value="Resolvase"/>
    <property type="match status" value="1"/>
</dbReference>
<name>A0A6L6XNI6_9ACTN</name>
<dbReference type="GO" id="GO:0000150">
    <property type="term" value="F:DNA strand exchange activity"/>
    <property type="evidence" value="ECO:0007669"/>
    <property type="project" value="InterPro"/>
</dbReference>
<dbReference type="Gene3D" id="3.90.1750.20">
    <property type="entry name" value="Putative Large Serine Recombinase, Chain B, Domain 2"/>
    <property type="match status" value="1"/>
</dbReference>
<dbReference type="InterPro" id="IPR006119">
    <property type="entry name" value="Resolv_N"/>
</dbReference>
<dbReference type="PROSITE" id="PS51736">
    <property type="entry name" value="RECOMBINASES_3"/>
    <property type="match status" value="1"/>
</dbReference>